<feature type="region of interest" description="Disordered" evidence="2">
    <location>
        <begin position="881"/>
        <end position="918"/>
    </location>
</feature>
<protein>
    <recommendedName>
        <fullName evidence="5">Pentacotripeptide-repeat region of PRORP domain-containing protein</fullName>
    </recommendedName>
</protein>
<evidence type="ECO:0000256" key="1">
    <source>
        <dbReference type="PROSITE-ProRule" id="PRU00708"/>
    </source>
</evidence>
<dbReference type="PANTHER" id="PTHR47934">
    <property type="entry name" value="PENTATRICOPEPTIDE REPEAT-CONTAINING PROTEIN PET309, MITOCHONDRIAL"/>
    <property type="match status" value="1"/>
</dbReference>
<sequence>MLERAAGCFESAGRRFLRDPNGAIRSRRSLSRHFWKHNVTGGDVPGWFLALVQPSGQRPSAVSSPSESLPAYDRSPPVLDFLCPRKTQDFAALRLSRSSKRLGLRRRRKSLAGFSRLYTTEASNLHQILLHDSHEHAPSPEEYGTDVPKEATEELTRLLENQGDDFDRAWVFYLAARQPQLLRSSLCAYLSRSSHLVDQDRAWQLFEGIPPESRSADDFLHITQSQLRAEEPLKIRSICEEAVSRGFADSCCALASAFYVKKNDWTNALDICQLGVQGKKTFRRYTQMLSQLDHLMLPEITIRLGDFLTTQPNNKAALGLAQFLIGHISKSLELLESISIDILLRMLRTYHHLGLLKGAHYFDMIRALQSSSTRSNVVRAVVFYRHLRWQMPSEKPPAKLLSGQIHALASLDITNGIRLFLDELSQFHQKPSMEAYRQAMMVYSRAGDVAQVDAVFERLVADYGPPRSRHQVTPLLYVHAQIGNVQETHDQFRRIAEDFNLTPNTVCWNILLKAYATADDPAGALSVFSEMLKNDVSLDSHTFGTLMGIFANRGDIDSTRWLLREAQKHQVQITMPMLDTVVQVHCHNGRLDLAEKFAKAALRLKVKGSPMRMWNTLLLQYAFRLDVEAFSRVRRTMDRANLSPDATTYAASMLSLVLMNRPDQARKLLRNLHKKRIIHATEYHYAIILYGYLRVQNRDMVHIIFNEIGQRFGRAGIQSSLLKLKSDVERDLQIMKDEGLRPHGESLRLETAERFLISAISQMGTNSWVSKLSLLGISGGSSAEAFSTLHYQYLIKEYGKGGAVERARDLFQKYTATKPSSSSLENGLETAPFGTVNAMMIAYLKADEYESVEKCWQILFPRAIKMASHINVSEYFESGPKSSTETFASTPPLESSALEPSAKAETSSDGATCDRSERQVQPKILPSKRFILSRPFSLYIRALAYQNETEKIFQAVAELKAAGFKMTNYNWSTYVQMMAASDRMSDLVEAFKTTERMFMPRFPGWGPIRRGYVLKTKKSPKFAHKLEDPRVDPRSIQRQSQKFLGKAARDHFSALRPDLLSPTYVTMVYLAAALNRVRDDSILNGSDELQVLHDTAPMTIQALGKMPYWREKFQGVLIRGREVGPDMEKAPTDEYVAPGGVLGVGVKARSRKVPRGDQPEEEEGPYMDISATNEAPDAFTEIFGSDDLEDPQESPLSSEDLLDIEGDIRYHRRIAHAHESKRRREENIKLQKASHGTRKARKPVRAVDVDEGLDEMFDEEEELRDMDELSEHENPNESDQPSSEVDEPSELGVERVDTETSERPKETY</sequence>
<dbReference type="EMBL" id="JAPQKR010000004">
    <property type="protein sequence ID" value="KAJ5219172.1"/>
    <property type="molecule type" value="Genomic_DNA"/>
</dbReference>
<dbReference type="GO" id="GO:0005739">
    <property type="term" value="C:mitochondrion"/>
    <property type="evidence" value="ECO:0007669"/>
    <property type="project" value="TreeGrafter"/>
</dbReference>
<dbReference type="Pfam" id="PF13041">
    <property type="entry name" value="PPR_2"/>
    <property type="match status" value="1"/>
</dbReference>
<feature type="repeat" description="PPR" evidence="1">
    <location>
        <begin position="504"/>
        <end position="538"/>
    </location>
</feature>
<accession>A0A9W9NFY8</accession>
<dbReference type="OrthoDB" id="1882346at2759"/>
<dbReference type="GO" id="GO:0007005">
    <property type="term" value="P:mitochondrion organization"/>
    <property type="evidence" value="ECO:0007669"/>
    <property type="project" value="TreeGrafter"/>
</dbReference>
<feature type="compositionally biased region" description="Polar residues" evidence="2">
    <location>
        <begin position="881"/>
        <end position="893"/>
    </location>
</feature>
<proteinExistence type="predicted"/>
<comment type="caution">
    <text evidence="3">The sequence shown here is derived from an EMBL/GenBank/DDBJ whole genome shotgun (WGS) entry which is preliminary data.</text>
</comment>
<feature type="compositionally biased region" description="Basic residues" evidence="2">
    <location>
        <begin position="1235"/>
        <end position="1244"/>
    </location>
</feature>
<dbReference type="GO" id="GO:0006396">
    <property type="term" value="P:RNA processing"/>
    <property type="evidence" value="ECO:0007669"/>
    <property type="project" value="TreeGrafter"/>
</dbReference>
<dbReference type="Proteomes" id="UP001150904">
    <property type="component" value="Unassembled WGS sequence"/>
</dbReference>
<evidence type="ECO:0000313" key="3">
    <source>
        <dbReference type="EMBL" id="KAJ5219172.1"/>
    </source>
</evidence>
<feature type="region of interest" description="Disordered" evidence="2">
    <location>
        <begin position="1148"/>
        <end position="1167"/>
    </location>
</feature>
<feature type="compositionally biased region" description="Basic and acidic residues" evidence="2">
    <location>
        <begin position="1266"/>
        <end position="1275"/>
    </location>
</feature>
<dbReference type="GO" id="GO:0003729">
    <property type="term" value="F:mRNA binding"/>
    <property type="evidence" value="ECO:0007669"/>
    <property type="project" value="TreeGrafter"/>
</dbReference>
<dbReference type="InterPro" id="IPR002885">
    <property type="entry name" value="PPR_rpt"/>
</dbReference>
<dbReference type="GeneID" id="83175634"/>
<feature type="compositionally biased region" description="Basic and acidic residues" evidence="2">
    <location>
        <begin position="1216"/>
        <end position="1229"/>
    </location>
</feature>
<feature type="region of interest" description="Disordered" evidence="2">
    <location>
        <begin position="1215"/>
        <end position="1308"/>
    </location>
</feature>
<name>A0A9W9NFY8_9EURO</name>
<feature type="compositionally biased region" description="Acidic residues" evidence="2">
    <location>
        <begin position="1249"/>
        <end position="1265"/>
    </location>
</feature>
<reference evidence="3" key="2">
    <citation type="journal article" date="2023" name="IMA Fungus">
        <title>Comparative genomic study of the Penicillium genus elucidates a diverse pangenome and 15 lateral gene transfer events.</title>
        <authorList>
            <person name="Petersen C."/>
            <person name="Sorensen T."/>
            <person name="Nielsen M.R."/>
            <person name="Sondergaard T.E."/>
            <person name="Sorensen J.L."/>
            <person name="Fitzpatrick D.A."/>
            <person name="Frisvad J.C."/>
            <person name="Nielsen K.L."/>
        </authorList>
    </citation>
    <scope>NUCLEOTIDE SEQUENCE</scope>
    <source>
        <strain evidence="3">IBT 15544</strain>
    </source>
</reference>
<dbReference type="Gene3D" id="1.25.40.10">
    <property type="entry name" value="Tetratricopeptide repeat domain"/>
    <property type="match status" value="2"/>
</dbReference>
<keyword evidence="4" id="KW-1185">Reference proteome</keyword>
<gene>
    <name evidence="3" type="ORF">N7498_001271</name>
</gene>
<dbReference type="InterPro" id="IPR051114">
    <property type="entry name" value="Mito_RNA_Proc_CCM1"/>
</dbReference>
<feature type="compositionally biased region" description="Basic and acidic residues" evidence="2">
    <location>
        <begin position="1292"/>
        <end position="1308"/>
    </location>
</feature>
<evidence type="ECO:0008006" key="5">
    <source>
        <dbReference type="Google" id="ProtNLM"/>
    </source>
</evidence>
<dbReference type="PANTHER" id="PTHR47934:SF6">
    <property type="entry name" value="MITOCHONDRIAL GROUP I INTRON SPLICING FACTOR CCM1-RELATED"/>
    <property type="match status" value="1"/>
</dbReference>
<dbReference type="InterPro" id="IPR011990">
    <property type="entry name" value="TPR-like_helical_dom_sf"/>
</dbReference>
<dbReference type="RefSeq" id="XP_058313745.1">
    <property type="nucleotide sequence ID" value="XM_058448334.1"/>
</dbReference>
<dbReference type="NCBIfam" id="TIGR00756">
    <property type="entry name" value="PPR"/>
    <property type="match status" value="1"/>
</dbReference>
<organism evidence="3 4">
    <name type="scientific">Penicillium cinerascens</name>
    <dbReference type="NCBI Taxonomy" id="70096"/>
    <lineage>
        <taxon>Eukaryota</taxon>
        <taxon>Fungi</taxon>
        <taxon>Dikarya</taxon>
        <taxon>Ascomycota</taxon>
        <taxon>Pezizomycotina</taxon>
        <taxon>Eurotiomycetes</taxon>
        <taxon>Eurotiomycetidae</taxon>
        <taxon>Eurotiales</taxon>
        <taxon>Aspergillaceae</taxon>
        <taxon>Penicillium</taxon>
    </lineage>
</organism>
<evidence type="ECO:0000256" key="2">
    <source>
        <dbReference type="SAM" id="MobiDB-lite"/>
    </source>
</evidence>
<reference evidence="3" key="1">
    <citation type="submission" date="2022-12" db="EMBL/GenBank/DDBJ databases">
        <authorList>
            <person name="Petersen C."/>
        </authorList>
    </citation>
    <scope>NUCLEOTIDE SEQUENCE</scope>
    <source>
        <strain evidence="3">IBT 15544</strain>
    </source>
</reference>
<dbReference type="PROSITE" id="PS51375">
    <property type="entry name" value="PPR"/>
    <property type="match status" value="1"/>
</dbReference>
<evidence type="ECO:0000313" key="4">
    <source>
        <dbReference type="Proteomes" id="UP001150904"/>
    </source>
</evidence>